<organism evidence="2 4">
    <name type="scientific">Plasmodiophora brassicae</name>
    <name type="common">Clubroot disease agent</name>
    <dbReference type="NCBI Taxonomy" id="37360"/>
    <lineage>
        <taxon>Eukaryota</taxon>
        <taxon>Sar</taxon>
        <taxon>Rhizaria</taxon>
        <taxon>Endomyxa</taxon>
        <taxon>Phytomyxea</taxon>
        <taxon>Plasmodiophorida</taxon>
        <taxon>Plasmodiophoridae</taxon>
        <taxon>Plasmodiophora</taxon>
    </lineage>
</organism>
<evidence type="ECO:0000256" key="1">
    <source>
        <dbReference type="SAM" id="MobiDB-lite"/>
    </source>
</evidence>
<gene>
    <name evidence="2" type="ORF">PBRA_005922</name>
    <name evidence="3" type="ORF">PLBR_LOCUS5568</name>
</gene>
<name>A0A0G4IR10_PLABS</name>
<feature type="region of interest" description="Disordered" evidence="1">
    <location>
        <begin position="12"/>
        <end position="34"/>
    </location>
</feature>
<sequence>MSFTGYIQAQQSRADAASRNESLPDSVRQAGADRSRQWQALLDGTVRHGSRQPTSAPVWVTLQVLHGGFASGAYSAALAEADPLNAQIAIADLDAMLTSHRYRLAHPENGALLVVAYLARIGRDHDARAILDEIAPWMPTLRFYPYPADTPVDRSGLVSLRTTRDVTALLQSRRPEKPHRDSAYRTVFVLQPLLHDVMQLLVESVADPTDPPSVDRDASGVMTRRDNGGFVVRGAYPFETFPDGWRARALDLIERARPYLAGDRVHNRKRLRNGMPIPRIVSMLTRVVDGQAVTPLDRGYARLALGRHLSKHGPTRYMEEVQRRQDGFGEYPIAPFAAVLVRRLATLPQDSGIANPDAVVAELSGEEADAIRYRAGARLPERLVRLVRTAEIMTVADLIRNGIVSSAEQLATILPALPLDLFDDPDAAVLHQELLRAFQRRRSLLLVGLARQVRFQELPWVLPLESCQSTNASQALSSSFASAVHCVLTAFPYEFLPNPVIGALAEMARPLDLQLPFTEQVAADIFMGTFTAKFDAAAQIAADVLDPTTPYVRYYDLAAAYESICRRQVPLIEVCRQRVGQARSGWLSYNWKLIEAECDLTTHNLAVLFSVGAVRHRFTSDDLATMALDCVRFVCRPSHYAQVGPCYRNDMHRQWKIKAGFRNLLFYASLVADPARLDIRTLLGQHLDVFDDAIRPLADRCLAVLP</sequence>
<reference evidence="2 4" key="1">
    <citation type="submission" date="2015-02" db="EMBL/GenBank/DDBJ databases">
        <authorList>
            <person name="Chooi Y.-H."/>
        </authorList>
    </citation>
    <scope>NUCLEOTIDE SEQUENCE [LARGE SCALE GENOMIC DNA]</scope>
    <source>
        <strain evidence="2">E3</strain>
    </source>
</reference>
<dbReference type="Proteomes" id="UP000290189">
    <property type="component" value="Unassembled WGS sequence"/>
</dbReference>
<evidence type="ECO:0000313" key="2">
    <source>
        <dbReference type="EMBL" id="CEO97808.1"/>
    </source>
</evidence>
<dbReference type="OMA" id="YERYYGI"/>
<reference evidence="3 5" key="2">
    <citation type="submission" date="2018-03" db="EMBL/GenBank/DDBJ databases">
        <authorList>
            <person name="Fogelqvist J."/>
        </authorList>
    </citation>
    <scope>NUCLEOTIDE SEQUENCE [LARGE SCALE GENOMIC DNA]</scope>
</reference>
<proteinExistence type="predicted"/>
<evidence type="ECO:0000313" key="5">
    <source>
        <dbReference type="Proteomes" id="UP000290189"/>
    </source>
</evidence>
<keyword evidence="3" id="KW-0496">Mitochondrion</keyword>
<evidence type="ECO:0000313" key="4">
    <source>
        <dbReference type="Proteomes" id="UP000039324"/>
    </source>
</evidence>
<dbReference type="EMBL" id="CDSF01000080">
    <property type="protein sequence ID" value="CEO97808.1"/>
    <property type="molecule type" value="Genomic_DNA"/>
</dbReference>
<dbReference type="AlphaFoldDB" id="A0A0G4IR10"/>
<evidence type="ECO:0000313" key="3">
    <source>
        <dbReference type="EMBL" id="SPQ98353.1"/>
    </source>
</evidence>
<dbReference type="OrthoDB" id="5590003at2759"/>
<keyword evidence="4" id="KW-1185">Reference proteome</keyword>
<dbReference type="Proteomes" id="UP000039324">
    <property type="component" value="Unassembled WGS sequence"/>
</dbReference>
<geneLocation type="mitochondrion" evidence="3"/>
<dbReference type="EMBL" id="OVEO01000009">
    <property type="protein sequence ID" value="SPQ98353.1"/>
    <property type="molecule type" value="Genomic_DNA"/>
</dbReference>
<accession>A0A0G4IR10</accession>
<protein>
    <submittedName>
        <fullName evidence="2">Uncharacterized protein</fullName>
    </submittedName>
</protein>